<feature type="domain" description="S-Me-THD-like C-terminal" evidence="2">
    <location>
        <begin position="168"/>
        <end position="336"/>
    </location>
</feature>
<name>A0A7W3QJ68_ACTNM</name>
<feature type="domain" description="S-Me-THD N-terminal" evidence="1">
    <location>
        <begin position="9"/>
        <end position="163"/>
    </location>
</feature>
<evidence type="ECO:0000259" key="1">
    <source>
        <dbReference type="Pfam" id="PF06032"/>
    </source>
</evidence>
<evidence type="ECO:0000313" key="4">
    <source>
        <dbReference type="Proteomes" id="UP000572680"/>
    </source>
</evidence>
<dbReference type="SUPFAM" id="SSF160991">
    <property type="entry name" value="CV3147-like"/>
    <property type="match status" value="1"/>
</dbReference>
<dbReference type="InterPro" id="IPR048350">
    <property type="entry name" value="S-Me-THD-like_C"/>
</dbReference>
<dbReference type="InterPro" id="IPR010318">
    <property type="entry name" value="S-Me-THD_N"/>
</dbReference>
<dbReference type="InterPro" id="IPR024071">
    <property type="entry name" value="S-Me-THD_C_sf"/>
</dbReference>
<evidence type="ECO:0000259" key="2">
    <source>
        <dbReference type="Pfam" id="PF20906"/>
    </source>
</evidence>
<dbReference type="RefSeq" id="WP_182841509.1">
    <property type="nucleotide sequence ID" value="NZ_BAAALP010000008.1"/>
</dbReference>
<protein>
    <recommendedName>
        <fullName evidence="5">DUF917 domain-containing protein</fullName>
    </recommendedName>
</protein>
<dbReference type="Pfam" id="PF06032">
    <property type="entry name" value="S-Me-THD_N"/>
    <property type="match status" value="1"/>
</dbReference>
<gene>
    <name evidence="3" type="ORF">HNR61_000570</name>
</gene>
<dbReference type="AlphaFoldDB" id="A0A7W3QJ68"/>
<proteinExistence type="predicted"/>
<dbReference type="InterPro" id="IPR027479">
    <property type="entry name" value="S-Me-THD_N_sf"/>
</dbReference>
<dbReference type="EMBL" id="JACJIA010000001">
    <property type="protein sequence ID" value="MBA8948972.1"/>
    <property type="molecule type" value="Genomic_DNA"/>
</dbReference>
<comment type="caution">
    <text evidence="3">The sequence shown here is derived from an EMBL/GenBank/DDBJ whole genome shotgun (WGS) entry which is preliminary data.</text>
</comment>
<keyword evidence="4" id="KW-1185">Reference proteome</keyword>
<dbReference type="Gene3D" id="2.40.390.10">
    <property type="entry name" value="CV3147-like"/>
    <property type="match status" value="1"/>
</dbReference>
<evidence type="ECO:0008006" key="5">
    <source>
        <dbReference type="Google" id="ProtNLM"/>
    </source>
</evidence>
<sequence>MLTLTEALLPAFARGCSVLGSGGGGDVGVTLAAARQSLAEHGPVDVVDPEELPGDALVMSCGMIGSPAVSAERIGGPVEARTLRATVERLHGVPVGALMSSEIGGSNGCVAVAWAALLGLPLLDADAMGRAFPRMDQSALEVAGLPPTPSVLVDHRGRTVVLDRVDGPWMERITRGVLDSFGGVAAASEYPLRAGQVRAAAVTGSVSRALAIGEALGGGVPAAPGAGLTRLVTGKVAEVERATDGSTEAVVEGLGGDAGRLLRIVAQTEYLAAFEDGRERALVPDVVAVLDTRTAAAVQVDELRYGMRVSVLTAPCAPVWRTARGLELAGPRAFGLAAP</sequence>
<evidence type="ECO:0000313" key="3">
    <source>
        <dbReference type="EMBL" id="MBA8948972.1"/>
    </source>
</evidence>
<dbReference type="Gene3D" id="3.40.1610.10">
    <property type="entry name" value="CV3147-like domain"/>
    <property type="match status" value="1"/>
</dbReference>
<dbReference type="Proteomes" id="UP000572680">
    <property type="component" value="Unassembled WGS sequence"/>
</dbReference>
<organism evidence="3 4">
    <name type="scientific">Actinomadura namibiensis</name>
    <dbReference type="NCBI Taxonomy" id="182080"/>
    <lineage>
        <taxon>Bacteria</taxon>
        <taxon>Bacillati</taxon>
        <taxon>Actinomycetota</taxon>
        <taxon>Actinomycetes</taxon>
        <taxon>Streptosporangiales</taxon>
        <taxon>Thermomonosporaceae</taxon>
        <taxon>Actinomadura</taxon>
    </lineage>
</organism>
<dbReference type="Pfam" id="PF20906">
    <property type="entry name" value="S-Me-THD_C"/>
    <property type="match status" value="1"/>
</dbReference>
<reference evidence="3 4" key="1">
    <citation type="submission" date="2020-08" db="EMBL/GenBank/DDBJ databases">
        <title>Genomic Encyclopedia of Type Strains, Phase IV (KMG-IV): sequencing the most valuable type-strain genomes for metagenomic binning, comparative biology and taxonomic classification.</title>
        <authorList>
            <person name="Goeker M."/>
        </authorList>
    </citation>
    <scope>NUCLEOTIDE SEQUENCE [LARGE SCALE GENOMIC DNA]</scope>
    <source>
        <strain evidence="3 4">DSM 44197</strain>
    </source>
</reference>
<accession>A0A7W3QJ68</accession>